<dbReference type="InterPro" id="IPR007372">
    <property type="entry name" value="Lipid/polyisoprenoid-bd_YceI"/>
</dbReference>
<dbReference type="HOGENOM" id="CLU_124935_0_0_11"/>
<reference evidence="3 4" key="1">
    <citation type="submission" date="2011-12" db="EMBL/GenBank/DDBJ databases">
        <title>Complete sequence of Mycobacterium rhodesiae NBB3.</title>
        <authorList>
            <consortium name="US DOE Joint Genome Institute"/>
            <person name="Lucas S."/>
            <person name="Han J."/>
            <person name="Lapidus A."/>
            <person name="Cheng J.-F."/>
            <person name="Goodwin L."/>
            <person name="Pitluck S."/>
            <person name="Peters L."/>
            <person name="Mikhailova N."/>
            <person name="Gu W."/>
            <person name="Detter J.C."/>
            <person name="Han C."/>
            <person name="Tapia R."/>
            <person name="Land M."/>
            <person name="Hauser L."/>
            <person name="Kyrpides N."/>
            <person name="Ivanova N."/>
            <person name="Pagani I."/>
            <person name="Mattes T."/>
            <person name="Holmes A."/>
            <person name="Rutledge P."/>
            <person name="Paulsen I."/>
            <person name="Coleman N."/>
            <person name="Woyke T."/>
        </authorList>
    </citation>
    <scope>NUCLEOTIDE SEQUENCE [LARGE SCALE GENOMIC DNA]</scope>
    <source>
        <strain evidence="3 4">NBB3</strain>
    </source>
</reference>
<keyword evidence="4" id="KW-1185">Reference proteome</keyword>
<dbReference type="SUPFAM" id="SSF101874">
    <property type="entry name" value="YceI-like"/>
    <property type="match status" value="1"/>
</dbReference>
<gene>
    <name evidence="3" type="ordered locus">MycrhN_0848</name>
</gene>
<evidence type="ECO:0000256" key="1">
    <source>
        <dbReference type="ARBA" id="ARBA00008812"/>
    </source>
</evidence>
<feature type="domain" description="Lipid/polyisoprenoid-binding YceI-like" evidence="2">
    <location>
        <begin position="5"/>
        <end position="180"/>
    </location>
</feature>
<dbReference type="Gene3D" id="2.40.128.110">
    <property type="entry name" value="Lipid/polyisoprenoid-binding, YceI-like"/>
    <property type="match status" value="1"/>
</dbReference>
<dbReference type="PANTHER" id="PTHR34406">
    <property type="entry name" value="PROTEIN YCEI"/>
    <property type="match status" value="1"/>
</dbReference>
<dbReference type="Pfam" id="PF04264">
    <property type="entry name" value="YceI"/>
    <property type="match status" value="1"/>
</dbReference>
<protein>
    <recommendedName>
        <fullName evidence="2">Lipid/polyisoprenoid-binding YceI-like domain-containing protein</fullName>
    </recommendedName>
</protein>
<dbReference type="KEGG" id="mrh:MycrhN_0848"/>
<dbReference type="eggNOG" id="COG2353">
    <property type="taxonomic scope" value="Bacteria"/>
</dbReference>
<dbReference type="OrthoDB" id="3724977at2"/>
<evidence type="ECO:0000313" key="4">
    <source>
        <dbReference type="Proteomes" id="UP000005442"/>
    </source>
</evidence>
<dbReference type="InterPro" id="IPR036761">
    <property type="entry name" value="TTHA0802/YceI-like_sf"/>
</dbReference>
<dbReference type="STRING" id="710685.MycrhN_0848"/>
<proteinExistence type="inferred from homology"/>
<dbReference type="Proteomes" id="UP000005442">
    <property type="component" value="Chromosome"/>
</dbReference>
<dbReference type="AlphaFoldDB" id="G8RRN8"/>
<dbReference type="RefSeq" id="WP_014209294.1">
    <property type="nucleotide sequence ID" value="NC_016604.1"/>
</dbReference>
<evidence type="ECO:0000313" key="3">
    <source>
        <dbReference type="EMBL" id="AEV71479.1"/>
    </source>
</evidence>
<organism evidence="3 4">
    <name type="scientific">Mycolicibacterium rhodesiae (strain NBB3)</name>
    <name type="common">Mycobacterium rhodesiae</name>
    <dbReference type="NCBI Taxonomy" id="710685"/>
    <lineage>
        <taxon>Bacteria</taxon>
        <taxon>Bacillati</taxon>
        <taxon>Actinomycetota</taxon>
        <taxon>Actinomycetes</taxon>
        <taxon>Mycobacteriales</taxon>
        <taxon>Mycobacteriaceae</taxon>
        <taxon>Mycolicibacterium</taxon>
    </lineage>
</organism>
<sequence length="183" mass="19880">MAAKEWTLDASDGRLLIHTGVTGRAAKMGHRLTIAMTTWLATAQWSGDELVGAELTVDVESLQVLKGEGGIKALSGPEKALARSNALKVFEAERFPQIDFRANDIAQTGDGYLLTGTLEIHGVVNECSVSVRVEDLGANWRLSCETEVRQSDFDMKPYSMLMGSMKVVDSVAISFTAEREKEG</sequence>
<comment type="similarity">
    <text evidence="1">Belongs to the UPF0312 family.</text>
</comment>
<name>G8RRN8_MYCRN</name>
<dbReference type="PATRIC" id="fig|710685.3.peg.855"/>
<dbReference type="PANTHER" id="PTHR34406:SF1">
    <property type="entry name" value="PROTEIN YCEI"/>
    <property type="match status" value="1"/>
</dbReference>
<accession>G8RRN8</accession>
<dbReference type="SMART" id="SM00867">
    <property type="entry name" value="YceI"/>
    <property type="match status" value="1"/>
</dbReference>
<dbReference type="EMBL" id="CP003169">
    <property type="protein sequence ID" value="AEV71479.1"/>
    <property type="molecule type" value="Genomic_DNA"/>
</dbReference>
<evidence type="ECO:0000259" key="2">
    <source>
        <dbReference type="SMART" id="SM00867"/>
    </source>
</evidence>